<evidence type="ECO:0000313" key="2">
    <source>
        <dbReference type="EMBL" id="AKK10513.1"/>
    </source>
</evidence>
<dbReference type="PANTHER" id="PTHR43179">
    <property type="entry name" value="RHAMNOSYLTRANSFERASE WBBL"/>
    <property type="match status" value="1"/>
</dbReference>
<reference evidence="3" key="2">
    <citation type="submission" date="2015-05" db="EMBL/GenBank/DDBJ databases">
        <title>Complete genome sequence of Corynebacterium uterequi DSM 45634, isolated from the uterus of a maiden mare.</title>
        <authorList>
            <person name="Ruckert C."/>
            <person name="Albersmeier A."/>
            <person name="Winkler A."/>
            <person name="Tauch A."/>
        </authorList>
    </citation>
    <scope>NUCLEOTIDE SEQUENCE [LARGE SCALE GENOMIC DNA]</scope>
    <source>
        <strain evidence="3">DSM 45634</strain>
    </source>
</reference>
<feature type="domain" description="Glycosyltransferase 2-like" evidence="1">
    <location>
        <begin position="8"/>
        <end position="191"/>
    </location>
</feature>
<dbReference type="KEGG" id="cut:CUTER_02490"/>
<dbReference type="PANTHER" id="PTHR43179:SF7">
    <property type="entry name" value="RHAMNOSYLTRANSFERASE WBBL"/>
    <property type="match status" value="1"/>
</dbReference>
<reference evidence="2 3" key="1">
    <citation type="journal article" date="2015" name="Genome Announc.">
        <title>Virulence Factor Genes Detected in the Complete Genome Sequence of Corynebacterium uterequi DSM 45634, Isolated from the Uterus of a Maiden Mare.</title>
        <authorList>
            <person name="Ruckert C."/>
            <person name="Kriete M."/>
            <person name="Jaenicke S."/>
            <person name="Winkler A."/>
            <person name="Tauch A."/>
        </authorList>
    </citation>
    <scope>NUCLEOTIDE SEQUENCE [LARGE SCALE GENOMIC DNA]</scope>
    <source>
        <strain evidence="2 3">DSM 45634</strain>
    </source>
</reference>
<dbReference type="EC" id="2.4.1.289" evidence="2"/>
<keyword evidence="3" id="KW-1185">Reference proteome</keyword>
<gene>
    <name evidence="2" type="ORF">CUTER_02490</name>
</gene>
<dbReference type="RefSeq" id="WP_047259091.1">
    <property type="nucleotide sequence ID" value="NZ_CP011546.1"/>
</dbReference>
<dbReference type="CDD" id="cd04186">
    <property type="entry name" value="GT_2_like_c"/>
    <property type="match status" value="1"/>
</dbReference>
<keyword evidence="2" id="KW-0808">Transferase</keyword>
<evidence type="ECO:0000313" key="3">
    <source>
        <dbReference type="Proteomes" id="UP000035548"/>
    </source>
</evidence>
<dbReference type="Pfam" id="PF00535">
    <property type="entry name" value="Glycos_transf_2"/>
    <property type="match status" value="1"/>
</dbReference>
<dbReference type="STRING" id="1072256.CUTER_02490"/>
<accession>A0A0G3HEW4</accession>
<proteinExistence type="predicted"/>
<protein>
    <submittedName>
        <fullName evidence="2">Putative glycosyltransferase</fullName>
        <ecNumber evidence="2">2.4.1.289</ecNumber>
    </submittedName>
</protein>
<dbReference type="PATRIC" id="fig|1072256.5.peg.493"/>
<sequence>MKLSTPVTVVTVTYSPGRHLAAFLDSLAGAYAGPVRVIVVDNGSTDGAPEAAAAADDRVELLSGGGNVGYGAAMNAGVRHAGAGAGDVLILANPDVVFEPGAIDALVEVFERYPQAASAGPRIVEADGSTYPSARRVPSVATGVGHALWSKVWPGNPWTRRYRADAVMDVEREAGWLSGSCLAVRREAFSAVGGFDERYFMYLEDVDLGDRFGRAGYLNVYTPAARIRHEQGHSTKPRAASMVPAHHRSAYRFQADRHPGWAEWPLRALLWAGLRARAWLLTRPIPRR</sequence>
<dbReference type="Proteomes" id="UP000035548">
    <property type="component" value="Chromosome"/>
</dbReference>
<dbReference type="SUPFAM" id="SSF53448">
    <property type="entry name" value="Nucleotide-diphospho-sugar transferases"/>
    <property type="match status" value="1"/>
</dbReference>
<organism evidence="2 3">
    <name type="scientific">Corynebacterium uterequi</name>
    <dbReference type="NCBI Taxonomy" id="1072256"/>
    <lineage>
        <taxon>Bacteria</taxon>
        <taxon>Bacillati</taxon>
        <taxon>Actinomycetota</taxon>
        <taxon>Actinomycetes</taxon>
        <taxon>Mycobacteriales</taxon>
        <taxon>Corynebacteriaceae</taxon>
        <taxon>Corynebacterium</taxon>
    </lineage>
</organism>
<evidence type="ECO:0000259" key="1">
    <source>
        <dbReference type="Pfam" id="PF00535"/>
    </source>
</evidence>
<name>A0A0G3HEW4_9CORY</name>
<keyword evidence="2" id="KW-0328">Glycosyltransferase</keyword>
<dbReference type="GO" id="GO:0102096">
    <property type="term" value="F:decaprenyl-N-acetyl-alpha-D-glucosaminyl-pyrophosphate:dTDP-alpha-L-rhamnose rhamnosyltransferase activity"/>
    <property type="evidence" value="ECO:0007669"/>
    <property type="project" value="UniProtKB-EC"/>
</dbReference>
<dbReference type="InterPro" id="IPR029044">
    <property type="entry name" value="Nucleotide-diphossugar_trans"/>
</dbReference>
<dbReference type="InterPro" id="IPR001173">
    <property type="entry name" value="Glyco_trans_2-like"/>
</dbReference>
<dbReference type="EMBL" id="CP011546">
    <property type="protein sequence ID" value="AKK10513.1"/>
    <property type="molecule type" value="Genomic_DNA"/>
</dbReference>
<dbReference type="Gene3D" id="3.90.550.10">
    <property type="entry name" value="Spore Coat Polysaccharide Biosynthesis Protein SpsA, Chain A"/>
    <property type="match status" value="1"/>
</dbReference>
<dbReference type="AlphaFoldDB" id="A0A0G3HEW4"/>